<reference evidence="10" key="1">
    <citation type="journal article" date="2023" name="G3 (Bethesda)">
        <title>A reference genome for the long-term kleptoplast-retaining sea slug Elysia crispata morphotype clarki.</title>
        <authorList>
            <person name="Eastman K.E."/>
            <person name="Pendleton A.L."/>
            <person name="Shaikh M.A."/>
            <person name="Suttiyut T."/>
            <person name="Ogas R."/>
            <person name="Tomko P."/>
            <person name="Gavelis G."/>
            <person name="Widhalm J.R."/>
            <person name="Wisecaver J.H."/>
        </authorList>
    </citation>
    <scope>NUCLEOTIDE SEQUENCE</scope>
    <source>
        <strain evidence="10">ECLA1</strain>
    </source>
</reference>
<keyword evidence="4" id="KW-0809">Transit peptide</keyword>
<dbReference type="SUPFAM" id="SSF53300">
    <property type="entry name" value="vWA-like"/>
    <property type="match status" value="1"/>
</dbReference>
<dbReference type="InterPro" id="IPR027417">
    <property type="entry name" value="P-loop_NTPase"/>
</dbReference>
<dbReference type="InterPro" id="IPR039891">
    <property type="entry name" value="VWA8"/>
</dbReference>
<evidence type="ECO:0000256" key="3">
    <source>
        <dbReference type="ARBA" id="ARBA00022840"/>
    </source>
</evidence>
<dbReference type="InterPro" id="IPR002035">
    <property type="entry name" value="VWF_A"/>
</dbReference>
<evidence type="ECO:0000313" key="10">
    <source>
        <dbReference type="EMBL" id="KAK3757802.1"/>
    </source>
</evidence>
<comment type="caution">
    <text evidence="10">The sequence shown here is derived from an EMBL/GenBank/DDBJ whole genome shotgun (WGS) entry which is preliminary data.</text>
</comment>
<dbReference type="InterPro" id="IPR011704">
    <property type="entry name" value="ATPase_dyneun-rel_AAA"/>
</dbReference>
<evidence type="ECO:0000256" key="4">
    <source>
        <dbReference type="ARBA" id="ARBA00022946"/>
    </source>
</evidence>
<dbReference type="FunFam" id="3.40.50.300:FF:000663">
    <property type="entry name" value="von Willebrand factor A domain containing 8"/>
    <property type="match status" value="1"/>
</dbReference>
<gene>
    <name evidence="10" type="ORF">RRG08_027158</name>
</gene>
<dbReference type="Gene3D" id="3.40.50.410">
    <property type="entry name" value="von Willebrand factor, type A domain"/>
    <property type="match status" value="1"/>
</dbReference>
<dbReference type="Proteomes" id="UP001283361">
    <property type="component" value="Unassembled WGS sequence"/>
</dbReference>
<proteinExistence type="predicted"/>
<dbReference type="FunFam" id="3.40.50.300:FF:000587">
    <property type="entry name" value="von Willebrand factor A domain containing 8"/>
    <property type="match status" value="1"/>
</dbReference>
<dbReference type="SUPFAM" id="SSF52540">
    <property type="entry name" value="P-loop containing nucleoside triphosphate hydrolases"/>
    <property type="match status" value="3"/>
</dbReference>
<dbReference type="GO" id="GO:0005739">
    <property type="term" value="C:mitochondrion"/>
    <property type="evidence" value="ECO:0007669"/>
    <property type="project" value="UniProtKB-SubCell"/>
</dbReference>
<dbReference type="Pfam" id="PF07728">
    <property type="entry name" value="AAA_5"/>
    <property type="match status" value="3"/>
</dbReference>
<evidence type="ECO:0000259" key="9">
    <source>
        <dbReference type="PROSITE" id="PS50234"/>
    </source>
</evidence>
<evidence type="ECO:0000256" key="7">
    <source>
        <dbReference type="ARBA" id="ARBA00070377"/>
    </source>
</evidence>
<comment type="function">
    <text evidence="6">Exhibits ATPase activity in vitro.</text>
</comment>
<sequence length="1895" mass="212166">MDAASRRLQQLHRVFGRPLTILDNVLQIRLLSDSAGGKRLKIGDVSKLVTEPNHPELMPRQFLKAKPSQSVLQHLRWIMQKDSLGQDIFLIGPPGPLRRQVAMMYLELTKRELEYVSLSRDTTESDLKQRREIENGTASYIDQCAVRAALEGRILVLEGIEKAERNVLPVLNNLLENREMQLDDGRFLVAAKRYDTLLETHSQEELDALRLVRVSEDFRVIALGLPVPRYQGNPLDPPLRSRFQARDVNPTPFKELYEELVSLAPNVPSERISHILSFATTLLQKETSPIGLPDFPLDNLSHVARIMNSMPKSSDAELLHRVYPYTSMLGKEGKAAVEEAMDKFEIAPQTETALSVKDISRKGYDASVSLQHKGKLFPVQVLSGGLGSNPNVQDKQFVKTPYHDIVLAQMIQSHLVKDFCIIGPRGCGKSVVVKHFADMLGYHIEPIMLYQDMTSRDLLQQRTTMPNGDTTWRYTPLVTAALEGSLAVLDGVHRVNAGSFSVLHRLVSERELQLLDGTRLIDQDKYEKMKSDLGLSDKDLQQRNILPIHPSFRIIALSEPPVVGSSKQQWLSPEMLTMFLYHNMRPLSRLEEMDVISRLVPNLPDLSKLFDFVHSLRGSQDASLLSLSSSLSTRQLLRIARRLATFPSEDLHSVIRKSCLARFLPRMAQSALNQTLEECQIILKEESHHLDEYQHSVTCEVKDGNVRIGQTSIPVYSPQNQTKVPDILFYENPQHLTVMEDMLKDFSLGEHLLLVGNQGVGKNKIIDKFLQMLNRPREYVQLHRDTTVQTLTLQPTVKDGIIMYEDSPLVVAVKLGHVLVVDEADKAPTNVTCVLKTLVESGEMHLADGRRIVAADAKISASPSVIVAHPDFRMVVLANRPGFPFLGNDFFGAMGDIFSCHAIDNPDMESEMAMLRQYGPDVSDTTLQRLVSAFADLREMADQGLINYPYSTREVVNMVRHLQRYPNEGLTTVVRNVFDFDSYNKELQETIVETMQKHGIPVGASQASISLAKEIPLPKLEHVGQWKVSSDGNRRKTGLMSLPVKTKNLTIKGPVSLYIQNQSLDRTQSRASVFSEEEAYSVLPLEENNVVCDIAVSRVDRRSPGQNKHDVIFVATCNPICLYTLTPTSHTSNLIDMYDVFPSTLGGFKPQVKLQALSSPLDDLVLLHEQNTNVVITVNVENGQITRLMSDTLPEASPRRKFSTVANRAESPFRMCVSEDVDPRGTTLFYEQNGQHIEFLNILEGLSHSADLPFNVKSCQSLGEGRWLLSETDSSWTYILSRTADDEIKLSPVDVGRGPSSQPVLLMGTKPLSDKRLTEALGEGMSCPNRVAVLEGTHAAMLLGFPDLSEADVYTSAREPFPEPPQNNANDSLFSLRAKPATQSTERFFAYLTQSGQVVRALPVRHVPQDLKPPNVEKADLSGFLEVSDLANHKLRYIPVPGPSRISPYASWMLNKMECNIFLAPTSNDGLVTVDAGGCVRQWETVPSRLEQSMKEWRDMLGYHDSRELQINEERESGRDHENIDTKHGKEDPQNQPHVGGNTWAGGTGGSSTAGLGGFGGPYRLDAGHQVFQVPQWEKDAVPEHVKQAAREMGRKAYLQKLKEIEMSEYDGRLYEQYSAGVRRQVQSLRVILDSLQAKGKERQWIKHQSHGELDDGKLIEGLTGESGIYKRRAEKEPEPGSPQQKPKRLRVVVDVSGSMYRFDGHDSRLTRQLEAVLMVMEAFETYEDKFKYDIFGHSGETYVEQFVHKDRPPKNNRERLNTLKLMLAHSQFCISGDHTLEAASHHTRELAAEEEKGEEADERFLLLLSDANFDRYGIRPERLGQILTGGGGSGGSNGGADVNAYAIFVGSLGDQAIRLNKQLPSGHSYVCMDTKNLPLILQQIFTSGMLSSTS</sequence>
<evidence type="ECO:0000256" key="2">
    <source>
        <dbReference type="ARBA" id="ARBA00022741"/>
    </source>
</evidence>
<dbReference type="Gene3D" id="3.40.50.300">
    <property type="entry name" value="P-loop containing nucleotide triphosphate hydrolases"/>
    <property type="match status" value="3"/>
</dbReference>
<dbReference type="PANTHER" id="PTHR21610">
    <property type="entry name" value="VON WILLEBRAND FACTOR A DOMAIN-CONTAINING PROTEIN 8"/>
    <property type="match status" value="1"/>
</dbReference>
<evidence type="ECO:0000256" key="5">
    <source>
        <dbReference type="ARBA" id="ARBA00023128"/>
    </source>
</evidence>
<feature type="region of interest" description="Disordered" evidence="8">
    <location>
        <begin position="1510"/>
        <end position="1538"/>
    </location>
</feature>
<feature type="domain" description="VWFA" evidence="9">
    <location>
        <begin position="1689"/>
        <end position="1885"/>
    </location>
</feature>
<keyword evidence="5" id="KW-0496">Mitochondrion</keyword>
<dbReference type="PANTHER" id="PTHR21610:SF9">
    <property type="entry name" value="VON WILLEBRAND FACTOR A DOMAIN-CONTAINING PROTEIN 8"/>
    <property type="match status" value="1"/>
</dbReference>
<keyword evidence="2" id="KW-0547">Nucleotide-binding</keyword>
<dbReference type="InterPro" id="IPR036465">
    <property type="entry name" value="vWFA_dom_sf"/>
</dbReference>
<comment type="subcellular location">
    <subcellularLocation>
        <location evidence="1">Mitochondrion</location>
    </subcellularLocation>
</comment>
<organism evidence="10 11">
    <name type="scientific">Elysia crispata</name>
    <name type="common">lettuce slug</name>
    <dbReference type="NCBI Taxonomy" id="231223"/>
    <lineage>
        <taxon>Eukaryota</taxon>
        <taxon>Metazoa</taxon>
        <taxon>Spiralia</taxon>
        <taxon>Lophotrochozoa</taxon>
        <taxon>Mollusca</taxon>
        <taxon>Gastropoda</taxon>
        <taxon>Heterobranchia</taxon>
        <taxon>Euthyneura</taxon>
        <taxon>Panpulmonata</taxon>
        <taxon>Sacoglossa</taxon>
        <taxon>Placobranchoidea</taxon>
        <taxon>Plakobranchidae</taxon>
        <taxon>Elysia</taxon>
    </lineage>
</organism>
<feature type="compositionally biased region" description="Basic and acidic residues" evidence="8">
    <location>
        <begin position="1510"/>
        <end position="1533"/>
    </location>
</feature>
<name>A0AAE1D589_9GAST</name>
<evidence type="ECO:0000313" key="11">
    <source>
        <dbReference type="Proteomes" id="UP001283361"/>
    </source>
</evidence>
<dbReference type="GO" id="GO:0016887">
    <property type="term" value="F:ATP hydrolysis activity"/>
    <property type="evidence" value="ECO:0007669"/>
    <property type="project" value="InterPro"/>
</dbReference>
<evidence type="ECO:0000256" key="8">
    <source>
        <dbReference type="SAM" id="MobiDB-lite"/>
    </source>
</evidence>
<dbReference type="SMART" id="SM00327">
    <property type="entry name" value="VWA"/>
    <property type="match status" value="1"/>
</dbReference>
<dbReference type="EMBL" id="JAWDGP010005328">
    <property type="protein sequence ID" value="KAK3757802.1"/>
    <property type="molecule type" value="Genomic_DNA"/>
</dbReference>
<protein>
    <recommendedName>
        <fullName evidence="7">von Willebrand factor A domain-containing protein 8</fullName>
    </recommendedName>
</protein>
<keyword evidence="11" id="KW-1185">Reference proteome</keyword>
<evidence type="ECO:0000256" key="6">
    <source>
        <dbReference type="ARBA" id="ARBA00055988"/>
    </source>
</evidence>
<keyword evidence="3" id="KW-0067">ATP-binding</keyword>
<evidence type="ECO:0000256" key="1">
    <source>
        <dbReference type="ARBA" id="ARBA00004173"/>
    </source>
</evidence>
<accession>A0AAE1D589</accession>
<dbReference type="GO" id="GO:0005524">
    <property type="term" value="F:ATP binding"/>
    <property type="evidence" value="ECO:0007669"/>
    <property type="project" value="UniProtKB-KW"/>
</dbReference>
<dbReference type="PROSITE" id="PS50234">
    <property type="entry name" value="VWFA"/>
    <property type="match status" value="1"/>
</dbReference>